<keyword evidence="3" id="KW-0813">Transport</keyword>
<dbReference type="GO" id="GO:0042147">
    <property type="term" value="P:retrograde transport, endosome to Golgi"/>
    <property type="evidence" value="ECO:0007669"/>
    <property type="project" value="InterPro"/>
</dbReference>
<keyword evidence="5" id="KW-0333">Golgi apparatus</keyword>
<keyword evidence="6" id="KW-0175">Coiled coil</keyword>
<proteinExistence type="inferred from homology"/>
<dbReference type="EMBL" id="KK119496">
    <property type="protein sequence ID" value="KFM75864.1"/>
    <property type="molecule type" value="Genomic_DNA"/>
</dbReference>
<dbReference type="GO" id="GO:0019905">
    <property type="term" value="F:syntaxin binding"/>
    <property type="evidence" value="ECO:0007669"/>
    <property type="project" value="TreeGrafter"/>
</dbReference>
<dbReference type="Pfam" id="PF07928">
    <property type="entry name" value="Vps54"/>
    <property type="match status" value="1"/>
</dbReference>
<evidence type="ECO:0000256" key="2">
    <source>
        <dbReference type="ARBA" id="ARBA00009150"/>
    </source>
</evidence>
<feature type="non-terminal residue" evidence="8">
    <location>
        <position position="442"/>
    </location>
</feature>
<dbReference type="STRING" id="407821.A0A087UES5"/>
<reference evidence="8 9" key="1">
    <citation type="submission" date="2013-11" db="EMBL/GenBank/DDBJ databases">
        <title>Genome sequencing of Stegodyphus mimosarum.</title>
        <authorList>
            <person name="Bechsgaard J."/>
        </authorList>
    </citation>
    <scope>NUCLEOTIDE SEQUENCE [LARGE SCALE GENOMIC DNA]</scope>
</reference>
<protein>
    <submittedName>
        <fullName evidence="8">Vacuolar protein sorting-associated protein 54</fullName>
    </submittedName>
</protein>
<dbReference type="AlphaFoldDB" id="A0A087UES5"/>
<evidence type="ECO:0000256" key="4">
    <source>
        <dbReference type="ARBA" id="ARBA00022927"/>
    </source>
</evidence>
<evidence type="ECO:0000313" key="9">
    <source>
        <dbReference type="Proteomes" id="UP000054359"/>
    </source>
</evidence>
<evidence type="ECO:0000256" key="6">
    <source>
        <dbReference type="ARBA" id="ARBA00023054"/>
    </source>
</evidence>
<dbReference type="GO" id="GO:0000938">
    <property type="term" value="C:GARP complex"/>
    <property type="evidence" value="ECO:0007669"/>
    <property type="project" value="InterPro"/>
</dbReference>
<dbReference type="Gene3D" id="6.10.250.860">
    <property type="match status" value="1"/>
</dbReference>
<dbReference type="PANTHER" id="PTHR12965:SF0">
    <property type="entry name" value="VACUOLAR PROTEIN SORTING-ASSOCIATED PROTEIN 54"/>
    <property type="match status" value="1"/>
</dbReference>
<dbReference type="GO" id="GO:0005829">
    <property type="term" value="C:cytosol"/>
    <property type="evidence" value="ECO:0007669"/>
    <property type="project" value="GOC"/>
</dbReference>
<dbReference type="GO" id="GO:0015031">
    <property type="term" value="P:protein transport"/>
    <property type="evidence" value="ECO:0007669"/>
    <property type="project" value="UniProtKB-KW"/>
</dbReference>
<evidence type="ECO:0000256" key="3">
    <source>
        <dbReference type="ARBA" id="ARBA00022448"/>
    </source>
</evidence>
<dbReference type="GO" id="GO:0006896">
    <property type="term" value="P:Golgi to vacuole transport"/>
    <property type="evidence" value="ECO:0007669"/>
    <property type="project" value="TreeGrafter"/>
</dbReference>
<dbReference type="InterPro" id="IPR012501">
    <property type="entry name" value="Vps54_C"/>
</dbReference>
<organism evidence="8 9">
    <name type="scientific">Stegodyphus mimosarum</name>
    <name type="common">African social velvet spider</name>
    <dbReference type="NCBI Taxonomy" id="407821"/>
    <lineage>
        <taxon>Eukaryota</taxon>
        <taxon>Metazoa</taxon>
        <taxon>Ecdysozoa</taxon>
        <taxon>Arthropoda</taxon>
        <taxon>Chelicerata</taxon>
        <taxon>Arachnida</taxon>
        <taxon>Araneae</taxon>
        <taxon>Araneomorphae</taxon>
        <taxon>Entelegynae</taxon>
        <taxon>Eresoidea</taxon>
        <taxon>Eresidae</taxon>
        <taxon>Stegodyphus</taxon>
    </lineage>
</organism>
<dbReference type="OMA" id="LHEAICN"/>
<evidence type="ECO:0000313" key="8">
    <source>
        <dbReference type="EMBL" id="KFM75864.1"/>
    </source>
</evidence>
<accession>A0A087UES5</accession>
<comment type="similarity">
    <text evidence="2">Belongs to the VPS54 family.</text>
</comment>
<feature type="domain" description="Vacuolar protein sorting-associated protein 54 C-terminal" evidence="7">
    <location>
        <begin position="205"/>
        <end position="335"/>
    </location>
</feature>
<evidence type="ECO:0000256" key="5">
    <source>
        <dbReference type="ARBA" id="ARBA00023034"/>
    </source>
</evidence>
<dbReference type="Proteomes" id="UP000054359">
    <property type="component" value="Unassembled WGS sequence"/>
</dbReference>
<dbReference type="PANTHER" id="PTHR12965">
    <property type="entry name" value="VACUOLAR PROTEIN SORTING 54"/>
    <property type="match status" value="1"/>
</dbReference>
<dbReference type="InterPro" id="IPR039745">
    <property type="entry name" value="Vps54"/>
</dbReference>
<comment type="subcellular location">
    <subcellularLocation>
        <location evidence="1">Golgi apparatus</location>
        <location evidence="1">trans-Golgi network</location>
    </subcellularLocation>
</comment>
<gene>
    <name evidence="8" type="ORF">X975_19258</name>
</gene>
<keyword evidence="4" id="KW-0653">Protein transport</keyword>
<dbReference type="Gene3D" id="1.20.1280.130">
    <property type="match status" value="1"/>
</dbReference>
<name>A0A087UES5_STEMI</name>
<evidence type="ECO:0000259" key="7">
    <source>
        <dbReference type="Pfam" id="PF07928"/>
    </source>
</evidence>
<keyword evidence="9" id="KW-1185">Reference proteome</keyword>
<sequence length="442" mass="50662">MKNLHFLLQRIQALYQVMDDTLEVAAGHISNVSTEENLHRCHPLHLLESENELMVLEQDYVKLKTNLKDVLCSVCDHAHDCCAKILTAKAKDGSLDKLIMSEFLILAKSIEEFQHQSEMISGTQSTALRLVLQNQATRFVTRFHEERKTKLGLILENEQWKQADVPMEFQELVNNIISTGCITSLKSKEDKIYRDPQPYLIVNGENFAVCGTALMLLKMVIEYCQCAEELPMLAQDLASRLVELLKAFNSRTCQLVLGAGALQVVGLKTITTKHLALTSRCLHLILYFIPYVKNHFQSKIPGKQQILDKNFDQVTKIYTEHIREISHKLESIISDMFEAQLKKWEVKAPVPSPSFSAISKQLNKVHELIHNMLSPEELNNIFLRVNNSFKNKLRDHLLRLQVNNDGGPQHGLVTQELTFYTQNLKKLQVPCDFNMNDLWQSR</sequence>
<dbReference type="OrthoDB" id="10259024at2759"/>
<evidence type="ECO:0000256" key="1">
    <source>
        <dbReference type="ARBA" id="ARBA00004601"/>
    </source>
</evidence>